<dbReference type="AlphaFoldDB" id="A0AAE0BMX0"/>
<evidence type="ECO:0000256" key="1">
    <source>
        <dbReference type="SAM" id="MobiDB-lite"/>
    </source>
</evidence>
<feature type="region of interest" description="Disordered" evidence="1">
    <location>
        <begin position="43"/>
        <end position="74"/>
    </location>
</feature>
<dbReference type="EMBL" id="LGRX02033899">
    <property type="protein sequence ID" value="KAK3239506.1"/>
    <property type="molecule type" value="Genomic_DNA"/>
</dbReference>
<comment type="caution">
    <text evidence="2">The sequence shown here is derived from an EMBL/GenBank/DDBJ whole genome shotgun (WGS) entry which is preliminary data.</text>
</comment>
<keyword evidence="3" id="KW-1185">Reference proteome</keyword>
<evidence type="ECO:0000313" key="3">
    <source>
        <dbReference type="Proteomes" id="UP001190700"/>
    </source>
</evidence>
<reference evidence="2 3" key="1">
    <citation type="journal article" date="2015" name="Genome Biol. Evol.">
        <title>Comparative Genomics of a Bacterivorous Green Alga Reveals Evolutionary Causalities and Consequences of Phago-Mixotrophic Mode of Nutrition.</title>
        <authorList>
            <person name="Burns J.A."/>
            <person name="Paasch A."/>
            <person name="Narechania A."/>
            <person name="Kim E."/>
        </authorList>
    </citation>
    <scope>NUCLEOTIDE SEQUENCE [LARGE SCALE GENOMIC DNA]</scope>
    <source>
        <strain evidence="2 3">PLY_AMNH</strain>
    </source>
</reference>
<sequence>MTAVERTGYMDVHKSNLLKEAFDKETKCRDAFAKKMEQENGFASNFKIEEPKTLTPPPVIPAAPKSMSQQERDAKLGVELSKNLWRRCNPGYSIGSATCQSTAKSDFCYDPEELEPVDKTKNRRRDDFTNYVEASSRHNLMMKAGKGV</sequence>
<evidence type="ECO:0000313" key="2">
    <source>
        <dbReference type="EMBL" id="KAK3239506.1"/>
    </source>
</evidence>
<accession>A0AAE0BMX0</accession>
<protein>
    <submittedName>
        <fullName evidence="2">Uncharacterized protein</fullName>
    </submittedName>
</protein>
<dbReference type="Proteomes" id="UP001190700">
    <property type="component" value="Unassembled WGS sequence"/>
</dbReference>
<organism evidence="2 3">
    <name type="scientific">Cymbomonas tetramitiformis</name>
    <dbReference type="NCBI Taxonomy" id="36881"/>
    <lineage>
        <taxon>Eukaryota</taxon>
        <taxon>Viridiplantae</taxon>
        <taxon>Chlorophyta</taxon>
        <taxon>Pyramimonadophyceae</taxon>
        <taxon>Pyramimonadales</taxon>
        <taxon>Pyramimonadaceae</taxon>
        <taxon>Cymbomonas</taxon>
    </lineage>
</organism>
<gene>
    <name evidence="2" type="ORF">CYMTET_50573</name>
</gene>
<proteinExistence type="predicted"/>
<name>A0AAE0BMX0_9CHLO</name>